<evidence type="ECO:0000256" key="2">
    <source>
        <dbReference type="ARBA" id="ARBA00007530"/>
    </source>
</evidence>
<evidence type="ECO:0000256" key="4">
    <source>
        <dbReference type="ARBA" id="ARBA00023015"/>
    </source>
</evidence>
<name>A0A4Y2W7M5_ARAVE</name>
<dbReference type="EMBL" id="BGPR01055972">
    <property type="protein sequence ID" value="GBO32504.1"/>
    <property type="molecule type" value="Genomic_DNA"/>
</dbReference>
<dbReference type="GO" id="GO:0005669">
    <property type="term" value="C:transcription factor TFIID complex"/>
    <property type="evidence" value="ECO:0007669"/>
    <property type="project" value="InterPro"/>
</dbReference>
<keyword evidence="4" id="KW-0805">Transcription regulation</keyword>
<dbReference type="InterPro" id="IPR003228">
    <property type="entry name" value="TFIID_TAF12_dom"/>
</dbReference>
<keyword evidence="9" id="KW-0648">Protein biosynthesis</keyword>
<keyword evidence="6" id="KW-0539">Nucleus</keyword>
<dbReference type="FunFam" id="1.10.20.10:FF:000011">
    <property type="entry name" value="Transcription initiation factor TFIID subunit 12"/>
    <property type="match status" value="1"/>
</dbReference>
<evidence type="ECO:0000256" key="3">
    <source>
        <dbReference type="ARBA" id="ARBA00017484"/>
    </source>
</evidence>
<dbReference type="InterPro" id="IPR037794">
    <property type="entry name" value="TAF12"/>
</dbReference>
<evidence type="ECO:0000256" key="1">
    <source>
        <dbReference type="ARBA" id="ARBA00004123"/>
    </source>
</evidence>
<dbReference type="GO" id="GO:0003677">
    <property type="term" value="F:DNA binding"/>
    <property type="evidence" value="ECO:0007669"/>
    <property type="project" value="TreeGrafter"/>
</dbReference>
<evidence type="ECO:0000313" key="8">
    <source>
        <dbReference type="EMBL" id="GBO32504.1"/>
    </source>
</evidence>
<keyword evidence="5" id="KW-0804">Transcription</keyword>
<dbReference type="PANTHER" id="PTHR12264:SF21">
    <property type="entry name" value="TRANSCRIPTION INITIATION FACTOR TFIID SUBUNIT 12"/>
    <property type="match status" value="1"/>
</dbReference>
<organism evidence="9 10">
    <name type="scientific">Araneus ventricosus</name>
    <name type="common">Orbweaver spider</name>
    <name type="synonym">Epeira ventricosa</name>
    <dbReference type="NCBI Taxonomy" id="182803"/>
    <lineage>
        <taxon>Eukaryota</taxon>
        <taxon>Metazoa</taxon>
        <taxon>Ecdysozoa</taxon>
        <taxon>Arthropoda</taxon>
        <taxon>Chelicerata</taxon>
        <taxon>Arachnida</taxon>
        <taxon>Araneae</taxon>
        <taxon>Araneomorphae</taxon>
        <taxon>Entelegynae</taxon>
        <taxon>Araneoidea</taxon>
        <taxon>Araneidae</taxon>
        <taxon>Araneus</taxon>
    </lineage>
</organism>
<evidence type="ECO:0000313" key="10">
    <source>
        <dbReference type="Proteomes" id="UP000499080"/>
    </source>
</evidence>
<feature type="non-terminal residue" evidence="9">
    <location>
        <position position="1"/>
    </location>
</feature>
<evidence type="ECO:0000259" key="7">
    <source>
        <dbReference type="Pfam" id="PF03847"/>
    </source>
</evidence>
<keyword evidence="10" id="KW-1185">Reference proteome</keyword>
<dbReference type="GO" id="GO:0000124">
    <property type="term" value="C:SAGA complex"/>
    <property type="evidence" value="ECO:0007669"/>
    <property type="project" value="InterPro"/>
</dbReference>
<dbReference type="OrthoDB" id="2193432at2759"/>
<comment type="caution">
    <text evidence="9">The sequence shown here is derived from an EMBL/GenBank/DDBJ whole genome shotgun (WGS) entry which is preliminary data.</text>
</comment>
<dbReference type="AlphaFoldDB" id="A0A4Y2W7M5"/>
<dbReference type="Proteomes" id="UP000499080">
    <property type="component" value="Unassembled WGS sequence"/>
</dbReference>
<dbReference type="PANTHER" id="PTHR12264">
    <property type="entry name" value="TRANSCRIPTION INITIATION FACTOR TFIID SUBUNIT 12"/>
    <property type="match status" value="1"/>
</dbReference>
<evidence type="ECO:0000256" key="5">
    <source>
        <dbReference type="ARBA" id="ARBA00023163"/>
    </source>
</evidence>
<proteinExistence type="inferred from homology"/>
<dbReference type="EMBL" id="BGPR01055974">
    <property type="protein sequence ID" value="GBO32506.1"/>
    <property type="molecule type" value="Genomic_DNA"/>
</dbReference>
<dbReference type="GO" id="GO:0003743">
    <property type="term" value="F:translation initiation factor activity"/>
    <property type="evidence" value="ECO:0007669"/>
    <property type="project" value="UniProtKB-KW"/>
</dbReference>
<evidence type="ECO:0000313" key="9">
    <source>
        <dbReference type="EMBL" id="GBO32506.1"/>
    </source>
</evidence>
<comment type="subcellular location">
    <subcellularLocation>
        <location evidence="1">Nucleus</location>
    </subcellularLocation>
</comment>
<sequence>VLNKQRLQDLIREVDSNVQTDEETDELLLQLADEFIEDAVSTSCALAKHRKSSVLEVKDVQFALEKDWNMWIPGFGCEEPRPYKKAFTTEAHKQVECPVIELLSSARWDVEG</sequence>
<dbReference type="Pfam" id="PF03847">
    <property type="entry name" value="TFIID_20kDa"/>
    <property type="match status" value="1"/>
</dbReference>
<gene>
    <name evidence="9" type="primary">Taf12_1</name>
    <name evidence="8" type="synonym">Taf12_0</name>
    <name evidence="8" type="ORF">AVEN_224242_1</name>
    <name evidence="9" type="ORF">AVEN_36233_1</name>
</gene>
<dbReference type="GO" id="GO:0017025">
    <property type="term" value="F:TBP-class protein binding"/>
    <property type="evidence" value="ECO:0007669"/>
    <property type="project" value="TreeGrafter"/>
</dbReference>
<protein>
    <recommendedName>
        <fullName evidence="3">Transcription initiation factor TFIID subunit 12</fullName>
    </recommendedName>
</protein>
<dbReference type="SUPFAM" id="SSF47113">
    <property type="entry name" value="Histone-fold"/>
    <property type="match status" value="1"/>
</dbReference>
<dbReference type="CDD" id="cd07981">
    <property type="entry name" value="HFD_TAF12"/>
    <property type="match status" value="1"/>
</dbReference>
<dbReference type="Gene3D" id="1.10.20.10">
    <property type="entry name" value="Histone, subunit A"/>
    <property type="match status" value="1"/>
</dbReference>
<keyword evidence="9" id="KW-0396">Initiation factor</keyword>
<evidence type="ECO:0000256" key="6">
    <source>
        <dbReference type="ARBA" id="ARBA00023242"/>
    </source>
</evidence>
<feature type="domain" description="Transcription initiation factor TFIID subunit 12" evidence="7">
    <location>
        <begin position="4"/>
        <end position="70"/>
    </location>
</feature>
<reference evidence="9 10" key="1">
    <citation type="journal article" date="2019" name="Sci. Rep.">
        <title>Orb-weaving spider Araneus ventricosus genome elucidates the spidroin gene catalogue.</title>
        <authorList>
            <person name="Kono N."/>
            <person name="Nakamura H."/>
            <person name="Ohtoshi R."/>
            <person name="Moran D.A.P."/>
            <person name="Shinohara A."/>
            <person name="Yoshida Y."/>
            <person name="Fujiwara M."/>
            <person name="Mori M."/>
            <person name="Tomita M."/>
            <person name="Arakawa K."/>
        </authorList>
    </citation>
    <scope>NUCLEOTIDE SEQUENCE [LARGE SCALE GENOMIC DNA]</scope>
</reference>
<accession>A0A4Y2W7M5</accession>
<dbReference type="InterPro" id="IPR009072">
    <property type="entry name" value="Histone-fold"/>
</dbReference>
<comment type="similarity">
    <text evidence="2">Belongs to the TAF12 family.</text>
</comment>
<dbReference type="GO" id="GO:0046982">
    <property type="term" value="F:protein heterodimerization activity"/>
    <property type="evidence" value="ECO:0007669"/>
    <property type="project" value="InterPro"/>
</dbReference>
<dbReference type="GO" id="GO:0051123">
    <property type="term" value="P:RNA polymerase II preinitiation complex assembly"/>
    <property type="evidence" value="ECO:0007669"/>
    <property type="project" value="TreeGrafter"/>
</dbReference>